<accession>A0ABT2RT84</accession>
<organism evidence="11 12">
    <name type="scientific">Laedolimicola ammoniilytica</name>
    <dbReference type="NCBI Taxonomy" id="2981771"/>
    <lineage>
        <taxon>Bacteria</taxon>
        <taxon>Bacillati</taxon>
        <taxon>Bacillota</taxon>
        <taxon>Clostridia</taxon>
        <taxon>Lachnospirales</taxon>
        <taxon>Lachnospiraceae</taxon>
        <taxon>Laedolimicola</taxon>
    </lineage>
</organism>
<dbReference type="InterPro" id="IPR013785">
    <property type="entry name" value="Aldolase_TIM"/>
</dbReference>
<evidence type="ECO:0000313" key="11">
    <source>
        <dbReference type="EMBL" id="MCU6695520.1"/>
    </source>
</evidence>
<comment type="catalytic activity">
    <reaction evidence="1">
        <text>D-ribulose 5-phosphate = D-xylulose 5-phosphate</text>
        <dbReference type="Rhea" id="RHEA:13677"/>
        <dbReference type="ChEBI" id="CHEBI:57737"/>
        <dbReference type="ChEBI" id="CHEBI:58121"/>
        <dbReference type="EC" id="5.1.3.1"/>
    </reaction>
</comment>
<dbReference type="EMBL" id="JAOQKC010000001">
    <property type="protein sequence ID" value="MCU6695520.1"/>
    <property type="molecule type" value="Genomic_DNA"/>
</dbReference>
<dbReference type="CDD" id="cd00429">
    <property type="entry name" value="RPE"/>
    <property type="match status" value="1"/>
</dbReference>
<dbReference type="NCBIfam" id="NF004076">
    <property type="entry name" value="PRK05581.1-4"/>
    <property type="match status" value="1"/>
</dbReference>
<dbReference type="RefSeq" id="WP_158361524.1">
    <property type="nucleotide sequence ID" value="NZ_JAOQKC010000001.1"/>
</dbReference>
<dbReference type="InterPro" id="IPR011060">
    <property type="entry name" value="RibuloseP-bd_barrel"/>
</dbReference>
<keyword evidence="8" id="KW-0479">Metal-binding</keyword>
<comment type="similarity">
    <text evidence="6">Belongs to the ribulose-phosphate 3-epimerase family.</text>
</comment>
<name>A0ABT2RT84_9FIRM</name>
<protein>
    <recommendedName>
        <fullName evidence="7 10">Ribulose-phosphate 3-epimerase</fullName>
        <ecNumber evidence="7 10">5.1.3.1</ecNumber>
    </recommendedName>
</protein>
<evidence type="ECO:0000256" key="6">
    <source>
        <dbReference type="ARBA" id="ARBA00009541"/>
    </source>
</evidence>
<dbReference type="Pfam" id="PF00834">
    <property type="entry name" value="Ribul_P_3_epim"/>
    <property type="match status" value="1"/>
</dbReference>
<dbReference type="NCBIfam" id="TIGR01163">
    <property type="entry name" value="rpe"/>
    <property type="match status" value="1"/>
</dbReference>
<dbReference type="EC" id="5.1.3.1" evidence="7 10"/>
<evidence type="ECO:0000256" key="9">
    <source>
        <dbReference type="ARBA" id="ARBA00023235"/>
    </source>
</evidence>
<dbReference type="Gene3D" id="3.20.20.70">
    <property type="entry name" value="Aldolase class I"/>
    <property type="match status" value="1"/>
</dbReference>
<proteinExistence type="inferred from homology"/>
<dbReference type="InterPro" id="IPR026019">
    <property type="entry name" value="Ribul_P_3_epim"/>
</dbReference>
<evidence type="ECO:0000256" key="5">
    <source>
        <dbReference type="ARBA" id="ARBA00001954"/>
    </source>
</evidence>
<evidence type="ECO:0000256" key="10">
    <source>
        <dbReference type="NCBIfam" id="TIGR01163"/>
    </source>
</evidence>
<evidence type="ECO:0000313" key="12">
    <source>
        <dbReference type="Proteomes" id="UP001652461"/>
    </source>
</evidence>
<evidence type="ECO:0000256" key="1">
    <source>
        <dbReference type="ARBA" id="ARBA00001782"/>
    </source>
</evidence>
<reference evidence="11 12" key="1">
    <citation type="journal article" date="2021" name="ISME Commun">
        <title>Automated analysis of genomic sequences facilitates high-throughput and comprehensive description of bacteria.</title>
        <authorList>
            <person name="Hitch T.C.A."/>
        </authorList>
    </citation>
    <scope>NUCLEOTIDE SEQUENCE [LARGE SCALE GENOMIC DNA]</scope>
    <source>
        <strain evidence="11 12">Sanger_04</strain>
    </source>
</reference>
<keyword evidence="9 11" id="KW-0413">Isomerase</keyword>
<evidence type="ECO:0000256" key="3">
    <source>
        <dbReference type="ARBA" id="ARBA00001941"/>
    </source>
</evidence>
<comment type="cofactor">
    <cofactor evidence="5">
        <name>Fe(2+)</name>
        <dbReference type="ChEBI" id="CHEBI:29033"/>
    </cofactor>
</comment>
<evidence type="ECO:0000256" key="4">
    <source>
        <dbReference type="ARBA" id="ARBA00001947"/>
    </source>
</evidence>
<dbReference type="PROSITE" id="PS01085">
    <property type="entry name" value="RIBUL_P_3_EPIMER_1"/>
    <property type="match status" value="1"/>
</dbReference>
<comment type="cofactor">
    <cofactor evidence="4">
        <name>Zn(2+)</name>
        <dbReference type="ChEBI" id="CHEBI:29105"/>
    </cofactor>
</comment>
<gene>
    <name evidence="11" type="primary">rpe</name>
    <name evidence="11" type="ORF">OCV63_01210</name>
</gene>
<comment type="caution">
    <text evidence="11">The sequence shown here is derived from an EMBL/GenBank/DDBJ whole genome shotgun (WGS) entry which is preliminary data.</text>
</comment>
<evidence type="ECO:0000256" key="7">
    <source>
        <dbReference type="ARBA" id="ARBA00013188"/>
    </source>
</evidence>
<comment type="cofactor">
    <cofactor evidence="2">
        <name>Mn(2+)</name>
        <dbReference type="ChEBI" id="CHEBI:29035"/>
    </cofactor>
</comment>
<dbReference type="GO" id="GO:0004750">
    <property type="term" value="F:D-ribulose-phosphate 3-epimerase activity"/>
    <property type="evidence" value="ECO:0007669"/>
    <property type="project" value="UniProtKB-EC"/>
</dbReference>
<comment type="cofactor">
    <cofactor evidence="3">
        <name>Co(2+)</name>
        <dbReference type="ChEBI" id="CHEBI:48828"/>
    </cofactor>
</comment>
<dbReference type="InterPro" id="IPR000056">
    <property type="entry name" value="Ribul_P_3_epim-like"/>
</dbReference>
<evidence type="ECO:0000256" key="2">
    <source>
        <dbReference type="ARBA" id="ARBA00001936"/>
    </source>
</evidence>
<keyword evidence="12" id="KW-1185">Reference proteome</keyword>
<sequence length="222" mass="24866">MYHISPSLLCADQMELRQTVVEVEKLGVDWLHIDVMDGNFVPNFAFGTDCIRAIRKEAKSPLYAHMMCTRPMEFIKPFAELGVDYYCFHYEATVNPFRVCQEIEKNGMKAAIALNPSTPVELLEDLLPGLSCVTLMSIEPGFSGQKFLTHTYKKIRKLRKMAGDSPVRIEIDGGADIPISMKCIENGADVIVGGYFNLFDSAYSLSDKYRAYSQALKNGGIE</sequence>
<dbReference type="Proteomes" id="UP001652461">
    <property type="component" value="Unassembled WGS sequence"/>
</dbReference>
<dbReference type="SUPFAM" id="SSF51366">
    <property type="entry name" value="Ribulose-phoshate binding barrel"/>
    <property type="match status" value="1"/>
</dbReference>
<dbReference type="PANTHER" id="PTHR11749">
    <property type="entry name" value="RIBULOSE-5-PHOSPHATE-3-EPIMERASE"/>
    <property type="match status" value="1"/>
</dbReference>
<evidence type="ECO:0000256" key="8">
    <source>
        <dbReference type="ARBA" id="ARBA00022723"/>
    </source>
</evidence>